<proteinExistence type="predicted"/>
<dbReference type="Proteomes" id="UP000252519">
    <property type="component" value="Unassembled WGS sequence"/>
</dbReference>
<keyword evidence="5" id="KW-1185">Reference proteome</keyword>
<feature type="transmembrane region" description="Helical" evidence="2">
    <location>
        <begin position="131"/>
        <end position="155"/>
    </location>
</feature>
<reference evidence="4 5" key="1">
    <citation type="submission" date="2014-10" db="EMBL/GenBank/DDBJ databases">
        <title>Draft genome of the hookworm Ancylostoma caninum.</title>
        <authorList>
            <person name="Mitreva M."/>
        </authorList>
    </citation>
    <scope>NUCLEOTIDE SEQUENCE [LARGE SCALE GENOMIC DNA]</scope>
    <source>
        <strain evidence="4 5">Baltimore</strain>
    </source>
</reference>
<keyword evidence="2" id="KW-1133">Transmembrane helix</keyword>
<evidence type="ECO:0000256" key="2">
    <source>
        <dbReference type="SAM" id="Phobius"/>
    </source>
</evidence>
<feature type="domain" description="CX" evidence="3">
    <location>
        <begin position="89"/>
        <end position="121"/>
    </location>
</feature>
<feature type="region of interest" description="Disordered" evidence="1">
    <location>
        <begin position="172"/>
        <end position="306"/>
    </location>
</feature>
<dbReference type="STRING" id="29170.A0A368G0N4"/>
<organism evidence="4 5">
    <name type="scientific">Ancylostoma caninum</name>
    <name type="common">Dog hookworm</name>
    <dbReference type="NCBI Taxonomy" id="29170"/>
    <lineage>
        <taxon>Eukaryota</taxon>
        <taxon>Metazoa</taxon>
        <taxon>Ecdysozoa</taxon>
        <taxon>Nematoda</taxon>
        <taxon>Chromadorea</taxon>
        <taxon>Rhabditida</taxon>
        <taxon>Rhabditina</taxon>
        <taxon>Rhabditomorpha</taxon>
        <taxon>Strongyloidea</taxon>
        <taxon>Ancylostomatidae</taxon>
        <taxon>Ancylostomatinae</taxon>
        <taxon>Ancylostoma</taxon>
    </lineage>
</organism>
<name>A0A368G0N4_ANCCA</name>
<feature type="compositionally biased region" description="Basic and acidic residues" evidence="1">
    <location>
        <begin position="234"/>
        <end position="306"/>
    </location>
</feature>
<dbReference type="OrthoDB" id="5871812at2759"/>
<sequence length="306" mass="33744">MRTGTIGLGVIAMESGKPVIQSASKEWEHEGRYYYWDRQQRRHNEEILCYMLIEDLVKLSQKPINSAGSDEASDNSNQTTSPEDPYVLLQKLQYRDGSRPSQITWACSEKEEETCCGIECCTSADLPGGSLGAAILGVVVIVVLTCCCCIGCYACREWQTASQARRDRELMGGPIQYARPPPSTNAVQFRRPPYPSTPGIGPTAPNQVQPWQPPRPPPNLAGANYPRQQYPKPKPTEEPHSPPENGEKGAEKKDSPPADEKPGKQSPPEKGDGKPEKGDVKPEKGDEKPEKGDEKPDKDDEKENAE</sequence>
<dbReference type="EMBL" id="JOJR01000546">
    <property type="protein sequence ID" value="RCN36555.1"/>
    <property type="molecule type" value="Genomic_DNA"/>
</dbReference>
<evidence type="ECO:0000256" key="1">
    <source>
        <dbReference type="SAM" id="MobiDB-lite"/>
    </source>
</evidence>
<protein>
    <recommendedName>
        <fullName evidence="3">CX domain-containing protein</fullName>
    </recommendedName>
</protein>
<comment type="caution">
    <text evidence="4">The sequence shown here is derived from an EMBL/GenBank/DDBJ whole genome shotgun (WGS) entry which is preliminary data.</text>
</comment>
<dbReference type="AlphaFoldDB" id="A0A368G0N4"/>
<keyword evidence="2" id="KW-0472">Membrane</keyword>
<dbReference type="InterPro" id="IPR002619">
    <property type="entry name" value="CX"/>
</dbReference>
<evidence type="ECO:0000259" key="3">
    <source>
        <dbReference type="Pfam" id="PF01705"/>
    </source>
</evidence>
<evidence type="ECO:0000313" key="5">
    <source>
        <dbReference type="Proteomes" id="UP000252519"/>
    </source>
</evidence>
<evidence type="ECO:0000313" key="4">
    <source>
        <dbReference type="EMBL" id="RCN36555.1"/>
    </source>
</evidence>
<accession>A0A368G0N4</accession>
<dbReference type="PANTHER" id="PTHR47520">
    <property type="entry name" value="CX DOMAIN-CONTAINING PROTEIN-RELATED"/>
    <property type="match status" value="1"/>
</dbReference>
<keyword evidence="2" id="KW-0812">Transmembrane</keyword>
<dbReference type="Pfam" id="PF01705">
    <property type="entry name" value="CX"/>
    <property type="match status" value="1"/>
</dbReference>
<gene>
    <name evidence="4" type="ORF">ANCCAN_17556</name>
</gene>